<keyword evidence="3" id="KW-0732">Signal</keyword>
<accession>A0ABV9XB19</accession>
<dbReference type="EMBL" id="JBHSJD010000002">
    <property type="protein sequence ID" value="MFC5021455.1"/>
    <property type="molecule type" value="Genomic_DNA"/>
</dbReference>
<dbReference type="Proteomes" id="UP001595829">
    <property type="component" value="Unassembled WGS sequence"/>
</dbReference>
<keyword evidence="2" id="KW-0472">Membrane</keyword>
<proteinExistence type="predicted"/>
<keyword evidence="5" id="KW-1185">Reference proteome</keyword>
<evidence type="ECO:0000256" key="1">
    <source>
        <dbReference type="SAM" id="MobiDB-lite"/>
    </source>
</evidence>
<keyword evidence="2" id="KW-0812">Transmembrane</keyword>
<evidence type="ECO:0000313" key="4">
    <source>
        <dbReference type="EMBL" id="MFC5021455.1"/>
    </source>
</evidence>
<feature type="transmembrane region" description="Helical" evidence="2">
    <location>
        <begin position="726"/>
        <end position="746"/>
    </location>
</feature>
<dbReference type="RefSeq" id="WP_345693414.1">
    <property type="nucleotide sequence ID" value="NZ_BAABIT010000001.1"/>
</dbReference>
<feature type="chain" id="PRO_5047500533" evidence="3">
    <location>
        <begin position="33"/>
        <end position="767"/>
    </location>
</feature>
<reference evidence="5" key="1">
    <citation type="journal article" date="2019" name="Int. J. Syst. Evol. Microbiol.">
        <title>The Global Catalogue of Microorganisms (GCM) 10K type strain sequencing project: providing services to taxonomists for standard genome sequencing and annotation.</title>
        <authorList>
            <consortium name="The Broad Institute Genomics Platform"/>
            <consortium name="The Broad Institute Genome Sequencing Center for Infectious Disease"/>
            <person name="Wu L."/>
            <person name="Ma J."/>
        </authorList>
    </citation>
    <scope>NUCLEOTIDE SEQUENCE [LARGE SCALE GENOMIC DNA]</scope>
    <source>
        <strain evidence="5">CGMCC 4.1648</strain>
    </source>
</reference>
<sequence length="767" mass="83810">MASSIGRMRLRAPAVLALVLAVLLGTAAPGTADDQRPPGAADGIDLSRRFDNPLLSPPLLPVSELRVAMSLELPKGDEEEAFDPDRNGAVELINPLALTHEQIMKLLHETTTISLSGDKAWRTSIVTVASVEDYLNRRTLRSLDRARVERLVAVSALNIPGRRHSEGVIEDVLKKYAIGPRAKLLGASERQQCRKCAALYPKGTPTVYARKYDLSVKELAMESRAIAQARQETAGKSPEQQRKAVEKAARPYKDLREARNADAMKQLELDLEGVKRAARTTRGDVLGSLATTFAVPRVTCPPSKKPAPRALGAPAPHTLAYAAAVKAGDPCDQGRPLADRPATTGLGKALSAPGTAPGGIDFSTMELRYLADPGDGGGLRYAFSAGRDPMKGDARTATGLKAADQTSDAFFVWLSLDPGSFWVNLNPNEPDRIVDSRLGRTDAGRIMLQADLRMKKTVGQLVHPRTALGRRFWDGIAGNCLSFRTWIVSAPASVYADGDRLHILDAPLDVQMETQYLEKRGESKAASCPQQDKATEDHNEGLFRGLILPRLKHAINTAPAYAELRRVHLARVAAEWYRELSHTKDTAYGDLVDKGDITDWRTETGWKPRDTFDAYVDSYKKGEFEVTDRTRKGDTVHVRTYTYGGVDLTRIPLRKLTPDRFTAEHAGLARSVDRSLTAPSAATPDDPVWLGATTPGRSTDGARTPAPPSREQPPQARQPAAGSASVPLRLLPLLLVPLGLAVFLWWRRRGPRPMPARTVRYRDPWGP</sequence>
<evidence type="ECO:0000256" key="3">
    <source>
        <dbReference type="SAM" id="SignalP"/>
    </source>
</evidence>
<evidence type="ECO:0000313" key="5">
    <source>
        <dbReference type="Proteomes" id="UP001595829"/>
    </source>
</evidence>
<protein>
    <submittedName>
        <fullName evidence="4">Uncharacterized protein</fullName>
    </submittedName>
</protein>
<evidence type="ECO:0000256" key="2">
    <source>
        <dbReference type="SAM" id="Phobius"/>
    </source>
</evidence>
<organism evidence="4 5">
    <name type="scientific">Streptomyces coeruleoprunus</name>
    <dbReference type="NCBI Taxonomy" id="285563"/>
    <lineage>
        <taxon>Bacteria</taxon>
        <taxon>Bacillati</taxon>
        <taxon>Actinomycetota</taxon>
        <taxon>Actinomycetes</taxon>
        <taxon>Kitasatosporales</taxon>
        <taxon>Streptomycetaceae</taxon>
        <taxon>Streptomyces</taxon>
    </lineage>
</organism>
<comment type="caution">
    <text evidence="4">The sequence shown here is derived from an EMBL/GenBank/DDBJ whole genome shotgun (WGS) entry which is preliminary data.</text>
</comment>
<name>A0ABV9XB19_9ACTN</name>
<gene>
    <name evidence="4" type="ORF">ACFPM3_04715</name>
</gene>
<feature type="region of interest" description="Disordered" evidence="1">
    <location>
        <begin position="673"/>
        <end position="721"/>
    </location>
</feature>
<keyword evidence="2" id="KW-1133">Transmembrane helix</keyword>
<feature type="signal peptide" evidence="3">
    <location>
        <begin position="1"/>
        <end position="32"/>
    </location>
</feature>